<evidence type="ECO:0000313" key="2">
    <source>
        <dbReference type="Proteomes" id="UP000219331"/>
    </source>
</evidence>
<dbReference type="EMBL" id="OBML01000017">
    <property type="protein sequence ID" value="SOC26843.1"/>
    <property type="molecule type" value="Genomic_DNA"/>
</dbReference>
<dbReference type="InterPro" id="IPR009752">
    <property type="entry name" value="Phage_Mu_GpJ"/>
</dbReference>
<dbReference type="AlphaFoldDB" id="A0A285TSS2"/>
<name>A0A285TSS2_9HYPH</name>
<protein>
    <submittedName>
        <fullName evidence="1">Mu-like prophage protein gp36</fullName>
    </submittedName>
</protein>
<keyword evidence="2" id="KW-1185">Reference proteome</keyword>
<dbReference type="Pfam" id="PF07030">
    <property type="entry name" value="Phage_Mu_Gp36"/>
    <property type="match status" value="1"/>
</dbReference>
<dbReference type="RefSeq" id="WP_097176659.1">
    <property type="nucleotide sequence ID" value="NZ_OBML01000017.1"/>
</dbReference>
<gene>
    <name evidence="1" type="ORF">SAMN05421512_1178</name>
</gene>
<evidence type="ECO:0000313" key="1">
    <source>
        <dbReference type="EMBL" id="SOC26843.1"/>
    </source>
</evidence>
<organism evidence="1 2">
    <name type="scientific">Stappia indica</name>
    <dbReference type="NCBI Taxonomy" id="538381"/>
    <lineage>
        <taxon>Bacteria</taxon>
        <taxon>Pseudomonadati</taxon>
        <taxon>Pseudomonadota</taxon>
        <taxon>Alphaproteobacteria</taxon>
        <taxon>Hyphomicrobiales</taxon>
        <taxon>Stappiaceae</taxon>
        <taxon>Stappia</taxon>
    </lineage>
</organism>
<sequence>MQPYATIDDIDARHPAELILLAADENSGIVDDGRVSAALVDASAEVRAILKARYSSAELGRLDSESLDTLRFYTIDVALYRIALSFARSNERIKERYEAAIKRLEAIAAGKGGLSFEGGTGGDDPSITGPASPNEVIVDVPERMFTRDRLRGL</sequence>
<proteinExistence type="predicted"/>
<dbReference type="Proteomes" id="UP000219331">
    <property type="component" value="Unassembled WGS sequence"/>
</dbReference>
<accession>A0A285TSS2</accession>
<reference evidence="1 2" key="1">
    <citation type="submission" date="2017-08" db="EMBL/GenBank/DDBJ databases">
        <authorList>
            <person name="de Groot N.N."/>
        </authorList>
    </citation>
    <scope>NUCLEOTIDE SEQUENCE [LARGE SCALE GENOMIC DNA]</scope>
    <source>
        <strain evidence="1 2">USBA 352</strain>
    </source>
</reference>
<dbReference type="OrthoDB" id="9812088at2"/>